<keyword evidence="3 6" id="KW-0812">Transmembrane</keyword>
<dbReference type="AlphaFoldDB" id="A0A836CIL3"/>
<evidence type="ECO:0000256" key="4">
    <source>
        <dbReference type="ARBA" id="ARBA00022989"/>
    </source>
</evidence>
<dbReference type="Pfam" id="PF00924">
    <property type="entry name" value="MS_channel_2nd"/>
    <property type="match status" value="1"/>
</dbReference>
<dbReference type="PANTHER" id="PTHR30221">
    <property type="entry name" value="SMALL-CONDUCTANCE MECHANOSENSITIVE CHANNEL"/>
    <property type="match status" value="1"/>
</dbReference>
<evidence type="ECO:0000259" key="7">
    <source>
        <dbReference type="Pfam" id="PF00924"/>
    </source>
</evidence>
<evidence type="ECO:0000313" key="9">
    <source>
        <dbReference type="Proteomes" id="UP000664859"/>
    </source>
</evidence>
<dbReference type="PANTHER" id="PTHR30221:SF1">
    <property type="entry name" value="SMALL-CONDUCTANCE MECHANOSENSITIVE CHANNEL"/>
    <property type="match status" value="1"/>
</dbReference>
<dbReference type="Gene3D" id="2.30.30.60">
    <property type="match status" value="1"/>
</dbReference>
<sequence length="178" mass="19397">MVTGRPMPTLGPVEMRGMEEDRSKQTIGKKVLRLIKLHDPILRILVALGVSTDVDLLRSVSAFTATVLHIILVVSFLGTIGLDIRPLVTTLGLSGFVIGFALKEICQNMLSGALLVVQRPFRVGWTIKVGAYMGKVSAIDSRYVYLTNEDGCCVLIPSYKVYSSEIIILSTSSKPKTS</sequence>
<comment type="subcellular location">
    <subcellularLocation>
        <location evidence="1">Membrane</location>
        <topology evidence="1">Multi-pass membrane protein</topology>
    </subcellularLocation>
</comment>
<dbReference type="SUPFAM" id="SSF82861">
    <property type="entry name" value="Mechanosensitive channel protein MscS (YggB), transmembrane region"/>
    <property type="match status" value="1"/>
</dbReference>
<organism evidence="8 9">
    <name type="scientific">Tribonema minus</name>
    <dbReference type="NCBI Taxonomy" id="303371"/>
    <lineage>
        <taxon>Eukaryota</taxon>
        <taxon>Sar</taxon>
        <taxon>Stramenopiles</taxon>
        <taxon>Ochrophyta</taxon>
        <taxon>PX clade</taxon>
        <taxon>Xanthophyceae</taxon>
        <taxon>Tribonematales</taxon>
        <taxon>Tribonemataceae</taxon>
        <taxon>Tribonema</taxon>
    </lineage>
</organism>
<dbReference type="Proteomes" id="UP000664859">
    <property type="component" value="Unassembled WGS sequence"/>
</dbReference>
<dbReference type="SUPFAM" id="SSF50182">
    <property type="entry name" value="Sm-like ribonucleoproteins"/>
    <property type="match status" value="1"/>
</dbReference>
<comment type="caution">
    <text evidence="8">The sequence shown here is derived from an EMBL/GenBank/DDBJ whole genome shotgun (WGS) entry which is preliminary data.</text>
</comment>
<evidence type="ECO:0000256" key="2">
    <source>
        <dbReference type="ARBA" id="ARBA00008017"/>
    </source>
</evidence>
<dbReference type="InterPro" id="IPR045275">
    <property type="entry name" value="MscS_archaea/bacteria_type"/>
</dbReference>
<name>A0A836CIL3_9STRA</name>
<accession>A0A836CIL3</accession>
<evidence type="ECO:0000256" key="3">
    <source>
        <dbReference type="ARBA" id="ARBA00022692"/>
    </source>
</evidence>
<feature type="transmembrane region" description="Helical" evidence="6">
    <location>
        <begin position="60"/>
        <end position="78"/>
    </location>
</feature>
<reference evidence="8" key="1">
    <citation type="submission" date="2021-02" db="EMBL/GenBank/DDBJ databases">
        <title>First Annotated Genome of the Yellow-green Alga Tribonema minus.</title>
        <authorList>
            <person name="Mahan K.M."/>
        </authorList>
    </citation>
    <scope>NUCLEOTIDE SEQUENCE</scope>
    <source>
        <strain evidence="8">UTEX B ZZ1240</strain>
    </source>
</reference>
<protein>
    <submittedName>
        <fullName evidence="8">Mechanosensitive ion channel-domain-containing protein</fullName>
    </submittedName>
</protein>
<dbReference type="Gene3D" id="1.10.287.1260">
    <property type="match status" value="1"/>
</dbReference>
<dbReference type="InterPro" id="IPR023408">
    <property type="entry name" value="MscS_beta-dom_sf"/>
</dbReference>
<dbReference type="EMBL" id="JAFCMP010000101">
    <property type="protein sequence ID" value="KAG5186864.1"/>
    <property type="molecule type" value="Genomic_DNA"/>
</dbReference>
<evidence type="ECO:0000256" key="5">
    <source>
        <dbReference type="ARBA" id="ARBA00023136"/>
    </source>
</evidence>
<dbReference type="InterPro" id="IPR006685">
    <property type="entry name" value="MscS_channel_2nd"/>
</dbReference>
<gene>
    <name evidence="8" type="ORF">JKP88DRAFT_198111</name>
</gene>
<evidence type="ECO:0000256" key="1">
    <source>
        <dbReference type="ARBA" id="ARBA00004141"/>
    </source>
</evidence>
<evidence type="ECO:0000256" key="6">
    <source>
        <dbReference type="SAM" id="Phobius"/>
    </source>
</evidence>
<proteinExistence type="inferred from homology"/>
<keyword evidence="5 6" id="KW-0472">Membrane</keyword>
<keyword evidence="9" id="KW-1185">Reference proteome</keyword>
<keyword evidence="4 6" id="KW-1133">Transmembrane helix</keyword>
<evidence type="ECO:0000313" key="8">
    <source>
        <dbReference type="EMBL" id="KAG5186864.1"/>
    </source>
</evidence>
<dbReference type="GO" id="GO:0016020">
    <property type="term" value="C:membrane"/>
    <property type="evidence" value="ECO:0007669"/>
    <property type="project" value="UniProtKB-SubCell"/>
</dbReference>
<dbReference type="GO" id="GO:0008381">
    <property type="term" value="F:mechanosensitive monoatomic ion channel activity"/>
    <property type="evidence" value="ECO:0007669"/>
    <property type="project" value="InterPro"/>
</dbReference>
<comment type="similarity">
    <text evidence="2">Belongs to the MscS (TC 1.A.23) family.</text>
</comment>
<dbReference type="InterPro" id="IPR011014">
    <property type="entry name" value="MscS_channel_TM-2"/>
</dbReference>
<dbReference type="InterPro" id="IPR010920">
    <property type="entry name" value="LSM_dom_sf"/>
</dbReference>
<feature type="domain" description="Mechanosensitive ion channel MscS" evidence="7">
    <location>
        <begin position="105"/>
        <end position="167"/>
    </location>
</feature>
<dbReference type="OrthoDB" id="10036188at2759"/>